<keyword evidence="1" id="KW-0472">Membrane</keyword>
<keyword evidence="1" id="KW-0812">Transmembrane</keyword>
<dbReference type="RefSeq" id="WP_075755597.1">
    <property type="nucleotide sequence ID" value="NZ_LT608335.1"/>
</dbReference>
<dbReference type="NCBIfam" id="NF033218">
    <property type="entry name" value="anchor_AmaP"/>
    <property type="match status" value="1"/>
</dbReference>
<name>A0A212LRI8_9FIRM</name>
<feature type="transmembrane region" description="Helical" evidence="1">
    <location>
        <begin position="12"/>
        <end position="32"/>
    </location>
</feature>
<feature type="transmembrane region" description="Helical" evidence="1">
    <location>
        <begin position="44"/>
        <end position="65"/>
    </location>
</feature>
<organism evidence="2">
    <name type="scientific">uncultured Sporomusa sp</name>
    <dbReference type="NCBI Taxonomy" id="307249"/>
    <lineage>
        <taxon>Bacteria</taxon>
        <taxon>Bacillati</taxon>
        <taxon>Bacillota</taxon>
        <taxon>Negativicutes</taxon>
        <taxon>Selenomonadales</taxon>
        <taxon>Sporomusaceae</taxon>
        <taxon>Sporomusa</taxon>
        <taxon>environmental samples</taxon>
    </lineage>
</organism>
<sequence>MGIIDRIMLSIYTFFLAFLSVVVILLSLRLIPLELAWTSLAYVYGQWEASLVGAVFFLVSIRLLLAGLRSRRVKNTIVHHNDMGDVHISLMAVENLVEKVARHIRGVRDIKVDVSMAHENIIVRMKVKISPESHVPTVAAEIQNRVHEYVKNTVGIELADVQVMVETISNDFKTKQRVE</sequence>
<protein>
    <submittedName>
        <fullName evidence="2">Alkaline shock protein</fullName>
    </submittedName>
</protein>
<evidence type="ECO:0000313" key="2">
    <source>
        <dbReference type="EMBL" id="SCM80136.1"/>
    </source>
</evidence>
<accession>A0A212LRI8</accession>
<reference evidence="2" key="1">
    <citation type="submission" date="2016-08" db="EMBL/GenBank/DDBJ databases">
        <authorList>
            <person name="Seilhamer J.J."/>
        </authorList>
    </citation>
    <scope>NUCLEOTIDE SEQUENCE</scope>
    <source>
        <strain evidence="2">86</strain>
    </source>
</reference>
<evidence type="ECO:0000256" key="1">
    <source>
        <dbReference type="SAM" id="Phobius"/>
    </source>
</evidence>
<dbReference type="AlphaFoldDB" id="A0A212LRI8"/>
<proteinExistence type="predicted"/>
<keyword evidence="1" id="KW-1133">Transmembrane helix</keyword>
<gene>
    <name evidence="2" type="primary">asp</name>
    <name evidence="2" type="ORF">KL86SPO_30314</name>
</gene>
<dbReference type="EMBL" id="FMJE01000003">
    <property type="protein sequence ID" value="SCM80136.1"/>
    <property type="molecule type" value="Genomic_DNA"/>
</dbReference>